<dbReference type="Pfam" id="PF14093">
    <property type="entry name" value="DUF4271"/>
    <property type="match status" value="1"/>
</dbReference>
<protein>
    <submittedName>
        <fullName evidence="2">Uncharacterized protein</fullName>
    </submittedName>
</protein>
<name>J9FJ74_9ZZZZ</name>
<keyword evidence="1" id="KW-0472">Membrane</keyword>
<evidence type="ECO:0000256" key="1">
    <source>
        <dbReference type="SAM" id="Phobius"/>
    </source>
</evidence>
<dbReference type="EMBL" id="AMCI01009335">
    <property type="protein sequence ID" value="EJW89682.1"/>
    <property type="molecule type" value="Genomic_DNA"/>
</dbReference>
<keyword evidence="1" id="KW-1133">Transmembrane helix</keyword>
<accession>J9FJ74</accession>
<feature type="transmembrane region" description="Helical" evidence="1">
    <location>
        <begin position="104"/>
        <end position="121"/>
    </location>
</feature>
<dbReference type="InterPro" id="IPR025367">
    <property type="entry name" value="DUF4271"/>
</dbReference>
<comment type="caution">
    <text evidence="2">The sequence shown here is derived from an EMBL/GenBank/DDBJ whole genome shotgun (WGS) entry which is preliminary data.</text>
</comment>
<feature type="transmembrane region" description="Helical" evidence="1">
    <location>
        <begin position="191"/>
        <end position="217"/>
    </location>
</feature>
<keyword evidence="1" id="KW-0812">Transmembrane</keyword>
<organism evidence="2">
    <name type="scientific">gut metagenome</name>
    <dbReference type="NCBI Taxonomy" id="749906"/>
    <lineage>
        <taxon>unclassified sequences</taxon>
        <taxon>metagenomes</taxon>
        <taxon>organismal metagenomes</taxon>
    </lineage>
</organism>
<evidence type="ECO:0000313" key="2">
    <source>
        <dbReference type="EMBL" id="EJW89682.1"/>
    </source>
</evidence>
<sequence>MHPDSLTHSLQASAESPAVVTVLGDSLQAAPLVLDVAASSDSARLSAFLDSTACWQEGVRLSDEQQRLLQSLAAQSGTPVSQTIEAPRGIAGEPLPYQFKNDDIVTLLFLLSVFFVVWVISRSRHFLSGQLRDFFRSRPRDNMFADRAQNELRGQFFLVFQTCFVIGLLFFDYTQACYPQIFSEVSPYQLLGANVGVCTCYFLLKIGGYAIVNNVVFLASATKPMTKPTCLAS</sequence>
<proteinExistence type="predicted"/>
<gene>
    <name evidence="2" type="ORF">EVA_22209</name>
</gene>
<reference evidence="2" key="1">
    <citation type="journal article" date="2012" name="PLoS ONE">
        <title>Gene sets for utilization of primary and secondary nutrition supplies in the distal gut of endangered iberian lynx.</title>
        <authorList>
            <person name="Alcaide M."/>
            <person name="Messina E."/>
            <person name="Richter M."/>
            <person name="Bargiela R."/>
            <person name="Peplies J."/>
            <person name="Huws S.A."/>
            <person name="Newbold C.J."/>
            <person name="Golyshin P.N."/>
            <person name="Simon M.A."/>
            <person name="Lopez G."/>
            <person name="Yakimov M.M."/>
            <person name="Ferrer M."/>
        </authorList>
    </citation>
    <scope>NUCLEOTIDE SEQUENCE</scope>
</reference>
<feature type="transmembrane region" description="Helical" evidence="1">
    <location>
        <begin position="152"/>
        <end position="171"/>
    </location>
</feature>
<dbReference type="AlphaFoldDB" id="J9FJ74"/>